<keyword evidence="2" id="KW-1133">Transmembrane helix</keyword>
<evidence type="ECO:0000256" key="1">
    <source>
        <dbReference type="SAM" id="MobiDB-lite"/>
    </source>
</evidence>
<dbReference type="Proteomes" id="UP000694888">
    <property type="component" value="Unplaced"/>
</dbReference>
<reference evidence="4" key="1">
    <citation type="submission" date="2025-08" db="UniProtKB">
        <authorList>
            <consortium name="RefSeq"/>
        </authorList>
    </citation>
    <scope>IDENTIFICATION</scope>
</reference>
<keyword evidence="2 4" id="KW-0812">Transmembrane</keyword>
<keyword evidence="3" id="KW-1185">Reference proteome</keyword>
<dbReference type="RefSeq" id="XP_005097654.2">
    <property type="nucleotide sequence ID" value="XM_005097597.3"/>
</dbReference>
<accession>A0ABM0JN85</accession>
<dbReference type="PANTHER" id="PTHR33444:SF11">
    <property type="entry name" value="TRANSMEMBRANE PROTEIN 272-LIKE"/>
    <property type="match status" value="1"/>
</dbReference>
<evidence type="ECO:0000313" key="4">
    <source>
        <dbReference type="RefSeq" id="XP_005097654.2"/>
    </source>
</evidence>
<feature type="transmembrane region" description="Helical" evidence="2">
    <location>
        <begin position="176"/>
        <end position="206"/>
    </location>
</feature>
<gene>
    <name evidence="4" type="primary">LOC101862943</name>
</gene>
<evidence type="ECO:0000313" key="3">
    <source>
        <dbReference type="Proteomes" id="UP000694888"/>
    </source>
</evidence>
<proteinExistence type="predicted"/>
<organism evidence="3 4">
    <name type="scientific">Aplysia californica</name>
    <name type="common">California sea hare</name>
    <dbReference type="NCBI Taxonomy" id="6500"/>
    <lineage>
        <taxon>Eukaryota</taxon>
        <taxon>Metazoa</taxon>
        <taxon>Spiralia</taxon>
        <taxon>Lophotrochozoa</taxon>
        <taxon>Mollusca</taxon>
        <taxon>Gastropoda</taxon>
        <taxon>Heterobranchia</taxon>
        <taxon>Euthyneura</taxon>
        <taxon>Tectipleura</taxon>
        <taxon>Aplysiida</taxon>
        <taxon>Aplysioidea</taxon>
        <taxon>Aplysiidae</taxon>
        <taxon>Aplysia</taxon>
    </lineage>
</organism>
<feature type="transmembrane region" description="Helical" evidence="2">
    <location>
        <begin position="52"/>
        <end position="70"/>
    </location>
</feature>
<dbReference type="GeneID" id="101862943"/>
<dbReference type="PANTHER" id="PTHR33444">
    <property type="entry name" value="SI:DKEY-19B23.12-RELATED"/>
    <property type="match status" value="1"/>
</dbReference>
<evidence type="ECO:0000256" key="2">
    <source>
        <dbReference type="SAM" id="Phobius"/>
    </source>
</evidence>
<keyword evidence="2" id="KW-0472">Membrane</keyword>
<protein>
    <submittedName>
        <fullName evidence="4">Transmembrane protein 272</fullName>
    </submittedName>
</protein>
<feature type="transmembrane region" description="Helical" evidence="2">
    <location>
        <begin position="127"/>
        <end position="150"/>
    </location>
</feature>
<feature type="region of interest" description="Disordered" evidence="1">
    <location>
        <begin position="1"/>
        <end position="27"/>
    </location>
</feature>
<feature type="transmembrane region" description="Helical" evidence="2">
    <location>
        <begin position="90"/>
        <end position="111"/>
    </location>
</feature>
<sequence>MPSSQSEEPTEMTAMTDPEVTSSDGVAVTGTTARDHRKAFFKRYFRSPVGKYVLAIFIIGTLAIFAYLFSKIVMGAMYLNSCPVDRFVPIYLVVSSSLLIICIVILLIVFFKCRREESDESVSSHHLIALVYFFLHLVLQLAGSVCVIRTRNDLLEMTEVEKLDPSSACDKTLIEFAFGIVIFELVLSGLVLIAVLLILAEIIYLVCCSPSPEKQPTNR</sequence>
<dbReference type="InterPro" id="IPR040350">
    <property type="entry name" value="TMEM272"/>
</dbReference>
<name>A0ABM0JN85_APLCA</name>